<organism evidence="5 6">
    <name type="scientific">Trichoplusia ni</name>
    <name type="common">Cabbage looper</name>
    <dbReference type="NCBI Taxonomy" id="7111"/>
    <lineage>
        <taxon>Eukaryota</taxon>
        <taxon>Metazoa</taxon>
        <taxon>Ecdysozoa</taxon>
        <taxon>Arthropoda</taxon>
        <taxon>Hexapoda</taxon>
        <taxon>Insecta</taxon>
        <taxon>Pterygota</taxon>
        <taxon>Neoptera</taxon>
        <taxon>Endopterygota</taxon>
        <taxon>Lepidoptera</taxon>
        <taxon>Glossata</taxon>
        <taxon>Ditrysia</taxon>
        <taxon>Noctuoidea</taxon>
        <taxon>Noctuidae</taxon>
        <taxon>Plusiinae</taxon>
        <taxon>Trichoplusia</taxon>
    </lineage>
</organism>
<dbReference type="PANTHER" id="PTHR19872">
    <property type="entry name" value="UBIQUITIN LIGASE SPECIFICITY FACTOR/HREP PROTEIN"/>
    <property type="match status" value="1"/>
</dbReference>
<dbReference type="KEGG" id="tnl:113494693"/>
<dbReference type="InterPro" id="IPR051075">
    <property type="entry name" value="SCF_subunit_WD-repeat"/>
</dbReference>
<dbReference type="Gene3D" id="1.20.1280.50">
    <property type="match status" value="1"/>
</dbReference>
<proteinExistence type="predicted"/>
<dbReference type="GeneID" id="113494693"/>
<keyword evidence="5" id="KW-1185">Reference proteome</keyword>
<keyword evidence="2" id="KW-0677">Repeat</keyword>
<dbReference type="PROSITE" id="PS50181">
    <property type="entry name" value="FBOX"/>
    <property type="match status" value="1"/>
</dbReference>
<dbReference type="PANTHER" id="PTHR19872:SF7">
    <property type="entry name" value="F-BOX AND WD REPEAT DOMAIN CONTAINING PROTEIN 10B-RELATED"/>
    <property type="match status" value="1"/>
</dbReference>
<accession>A0A7E5VKT9</accession>
<feature type="domain" description="F-box" evidence="4">
    <location>
        <begin position="288"/>
        <end position="345"/>
    </location>
</feature>
<dbReference type="AlphaFoldDB" id="A0A7E5VKT9"/>
<dbReference type="Proteomes" id="UP000322000">
    <property type="component" value="Chromosome 6"/>
</dbReference>
<dbReference type="InterPro" id="IPR001810">
    <property type="entry name" value="F-box_dom"/>
</dbReference>
<evidence type="ECO:0000313" key="5">
    <source>
        <dbReference type="Proteomes" id="UP000322000"/>
    </source>
</evidence>
<dbReference type="InParanoid" id="A0A7E5VKT9"/>
<feature type="region of interest" description="Disordered" evidence="3">
    <location>
        <begin position="185"/>
        <end position="230"/>
    </location>
</feature>
<evidence type="ECO:0000256" key="1">
    <source>
        <dbReference type="ARBA" id="ARBA00022574"/>
    </source>
</evidence>
<evidence type="ECO:0000256" key="2">
    <source>
        <dbReference type="ARBA" id="ARBA00022737"/>
    </source>
</evidence>
<feature type="compositionally biased region" description="Low complexity" evidence="3">
    <location>
        <begin position="215"/>
        <end position="228"/>
    </location>
</feature>
<reference evidence="6" key="1">
    <citation type="submission" date="2025-08" db="UniProtKB">
        <authorList>
            <consortium name="RefSeq"/>
        </authorList>
    </citation>
    <scope>IDENTIFICATION</scope>
</reference>
<name>A0A7E5VKT9_TRINI</name>
<protein>
    <submittedName>
        <fullName evidence="6">Uncharacterized protein LOC113494693</fullName>
    </submittedName>
</protein>
<evidence type="ECO:0000256" key="3">
    <source>
        <dbReference type="SAM" id="MobiDB-lite"/>
    </source>
</evidence>
<evidence type="ECO:0000259" key="4">
    <source>
        <dbReference type="PROSITE" id="PS50181"/>
    </source>
</evidence>
<dbReference type="InterPro" id="IPR036047">
    <property type="entry name" value="F-box-like_dom_sf"/>
</dbReference>
<dbReference type="SUPFAM" id="SSF81383">
    <property type="entry name" value="F-box domain"/>
    <property type="match status" value="1"/>
</dbReference>
<sequence length="559" mass="63431">MITFAELTKQVHLINDLILSDMVCEDVDTSQEAITFSKHLLATKYWFARISWANKKRYLLALLQDVKSAWALSLLLKSMWNCRPKDAVLSANEPILYSSYDQVPLDHNRTALPVLTLAQVMKSDRIWFLSLDPESQALVMSELLTVAGGPVMWEVLKRARHIYEKYRDGMLQSLQECIVVHETVEKTPTLPPSPTLPSSSASPDKVSPKRDSRKSSASSSAGPDSARPIPVISEAQRTLDASLATWNATIKSMRDSLKLEEMEMTFNDGTKRKIWKVLRPKPEVIESVDFVQQLPSSIGKRIISYLPRAQLGEYARVNKYWAYLVEEFKAELTARTKLNTDFERLHEMFLRHDTSMEMFTTHNEMQVAPASSQGASLAPSGWRQPLPSVKASEKSGGVYSLRHLISNHLSKPVVVQKPIRNMQDLNERMEIRGAADENIWKWCENVLAHAKRIKKVTKKPEAEDGVLSLGNVHFPCPLMKMSMEVPLVPPLYRDPAMSTTAKPRRNISDCTFIHSPKERIKRYSLWTRDLSSLYPVLKIPSYQSPIFPHPHGSHSHSAH</sequence>
<gene>
    <name evidence="6" type="primary">LOC113494693</name>
</gene>
<keyword evidence="1" id="KW-0853">WD repeat</keyword>
<evidence type="ECO:0000313" key="6">
    <source>
        <dbReference type="RefSeq" id="XP_026728917.1"/>
    </source>
</evidence>
<dbReference type="RefSeq" id="XP_026728917.1">
    <property type="nucleotide sequence ID" value="XM_026873116.1"/>
</dbReference>
<dbReference type="OrthoDB" id="6751058at2759"/>